<evidence type="ECO:0000313" key="13">
    <source>
        <dbReference type="Proteomes" id="UP000009047"/>
    </source>
</evidence>
<sequence length="479" mass="52724">MSAIMAIVGRPNVGKSTLFNRLTRTRQALVHDLPGVTRDRLYGRAIIDDRQVTVIDTGGFDPPADQPFAAEVHAQIAMAMEEADLILFVCDGRAGLNPADLEIATRLRRSQKPVIHAVNKIDGPRQEDEASEFFALGVEKLHFISAAHGYGMSDLADDILAHLPPDDELTERLETPGGAVFLSPSRLAERDEPPEDEDIDPKRLAVDEIRVALIGRPNVGKSSLLNALFGGPRVVVSDVPGTTRDAVDTPIQVGDKKYVIIDTAGIRRRGKVAPGIEKAGVFRSLRAIDRAHVVVAMMEAGEGVTDQDLHLIGAAMEQNRALIVVMNKWDLLAGDERRRKQLDARLEEALRFAPWAPVLRLSVLKGRGVDKILPLVDQIFAQYNSRLGTGRLNQVLEQAQIKHTPPSVGSRRLKIYYAAQVAVRPPTVALVVNDPKAVHFSYRRFLTNEFRKAMGLEQSPLKLILRGRSGRRASAPKKK</sequence>
<feature type="binding site" evidence="8">
    <location>
        <begin position="215"/>
        <end position="222"/>
    </location>
    <ligand>
        <name>GTP</name>
        <dbReference type="ChEBI" id="CHEBI:37565"/>
        <label>2</label>
    </ligand>
</feature>
<dbReference type="PROSITE" id="PS51712">
    <property type="entry name" value="G_ENGA"/>
    <property type="match status" value="2"/>
</dbReference>
<dbReference type="PANTHER" id="PTHR43834:SF6">
    <property type="entry name" value="GTPASE DER"/>
    <property type="match status" value="1"/>
</dbReference>
<dbReference type="HOGENOM" id="CLU_016077_6_2_7"/>
<dbReference type="AlphaFoldDB" id="E1QF45"/>
<comment type="function">
    <text evidence="8 10">GTPase that plays an essential role in the late steps of ribosome biogenesis.</text>
</comment>
<dbReference type="GO" id="GO:0042254">
    <property type="term" value="P:ribosome biogenesis"/>
    <property type="evidence" value="ECO:0007669"/>
    <property type="project" value="UniProtKB-KW"/>
</dbReference>
<keyword evidence="13" id="KW-1185">Reference proteome</keyword>
<evidence type="ECO:0000256" key="10">
    <source>
        <dbReference type="RuleBase" id="RU004481"/>
    </source>
</evidence>
<dbReference type="Gene3D" id="3.40.50.300">
    <property type="entry name" value="P-loop containing nucleotide triphosphate hydrolases"/>
    <property type="match status" value="2"/>
</dbReference>
<dbReference type="HAMAP" id="MF_00195">
    <property type="entry name" value="GTPase_Der"/>
    <property type="match status" value="1"/>
</dbReference>
<keyword evidence="4 10" id="KW-0677">Repeat</keyword>
<dbReference type="OrthoDB" id="9805918at2"/>
<dbReference type="InterPro" id="IPR015946">
    <property type="entry name" value="KH_dom-like_a/b"/>
</dbReference>
<dbReference type="NCBIfam" id="TIGR00231">
    <property type="entry name" value="small_GTP"/>
    <property type="match status" value="2"/>
</dbReference>
<dbReference type="eggNOG" id="COG1160">
    <property type="taxonomic scope" value="Bacteria"/>
</dbReference>
<name>E1QF45_DESB2</name>
<dbReference type="PIRSF" id="PIRSF006485">
    <property type="entry name" value="GTP-binding_EngA"/>
    <property type="match status" value="1"/>
</dbReference>
<dbReference type="PANTHER" id="PTHR43834">
    <property type="entry name" value="GTPASE DER"/>
    <property type="match status" value="1"/>
</dbReference>
<feature type="domain" description="EngA-type G" evidence="11">
    <location>
        <begin position="209"/>
        <end position="384"/>
    </location>
</feature>
<feature type="binding site" evidence="8">
    <location>
        <begin position="262"/>
        <end position="266"/>
    </location>
    <ligand>
        <name>GTP</name>
        <dbReference type="ChEBI" id="CHEBI:37565"/>
        <label>2</label>
    </ligand>
</feature>
<accession>E1QF45</accession>
<evidence type="ECO:0000259" key="11">
    <source>
        <dbReference type="PROSITE" id="PS51712"/>
    </source>
</evidence>
<evidence type="ECO:0000256" key="8">
    <source>
        <dbReference type="HAMAP-Rule" id="MF_00195"/>
    </source>
</evidence>
<proteinExistence type="inferred from homology"/>
<dbReference type="FunFam" id="3.40.50.300:FF:000040">
    <property type="entry name" value="GTPase Der"/>
    <property type="match status" value="1"/>
</dbReference>
<evidence type="ECO:0000256" key="6">
    <source>
        <dbReference type="ARBA" id="ARBA00023134"/>
    </source>
</evidence>
<dbReference type="InterPro" id="IPR031166">
    <property type="entry name" value="G_ENGA"/>
</dbReference>
<evidence type="ECO:0000256" key="5">
    <source>
        <dbReference type="ARBA" id="ARBA00022741"/>
    </source>
</evidence>
<feature type="binding site" evidence="8">
    <location>
        <begin position="56"/>
        <end position="60"/>
    </location>
    <ligand>
        <name>GTP</name>
        <dbReference type="ChEBI" id="CHEBI:37565"/>
        <label>1</label>
    </ligand>
</feature>
<dbReference type="FunFam" id="3.40.50.300:FF:000057">
    <property type="entry name" value="GTPase Der"/>
    <property type="match status" value="1"/>
</dbReference>
<evidence type="ECO:0000256" key="7">
    <source>
        <dbReference type="ARBA" id="ARBA00032345"/>
    </source>
</evidence>
<dbReference type="SUPFAM" id="SSF52540">
    <property type="entry name" value="P-loop containing nucleoside triphosphate hydrolases"/>
    <property type="match status" value="2"/>
</dbReference>
<feature type="binding site" evidence="8">
    <location>
        <begin position="119"/>
        <end position="122"/>
    </location>
    <ligand>
        <name>GTP</name>
        <dbReference type="ChEBI" id="CHEBI:37565"/>
        <label>1</label>
    </ligand>
</feature>
<dbReference type="Proteomes" id="UP000009047">
    <property type="component" value="Chromosome"/>
</dbReference>
<dbReference type="NCBIfam" id="TIGR03594">
    <property type="entry name" value="GTPase_EngA"/>
    <property type="match status" value="1"/>
</dbReference>
<dbReference type="EMBL" id="CP002085">
    <property type="protein sequence ID" value="ADK84181.1"/>
    <property type="molecule type" value="Genomic_DNA"/>
</dbReference>
<keyword evidence="3 8" id="KW-0690">Ribosome biogenesis</keyword>
<evidence type="ECO:0000256" key="1">
    <source>
        <dbReference type="ARBA" id="ARBA00008279"/>
    </source>
</evidence>
<feature type="binding site" evidence="8">
    <location>
        <begin position="327"/>
        <end position="330"/>
    </location>
    <ligand>
        <name>GTP</name>
        <dbReference type="ChEBI" id="CHEBI:37565"/>
        <label>2</label>
    </ligand>
</feature>
<dbReference type="Gene3D" id="3.30.300.20">
    <property type="match status" value="1"/>
</dbReference>
<evidence type="ECO:0000313" key="12">
    <source>
        <dbReference type="EMBL" id="ADK84181.1"/>
    </source>
</evidence>
<reference evidence="12 13" key="1">
    <citation type="journal article" date="2010" name="Stand. Genomic Sci.">
        <title>Complete genome sequence of Desulfarculus baarsii type strain (2st14).</title>
        <authorList>
            <person name="Sun H."/>
            <person name="Spring S."/>
            <person name="Lapidus A."/>
            <person name="Davenport K."/>
            <person name="Del Rio T.G."/>
            <person name="Tice H."/>
            <person name="Nolan M."/>
            <person name="Copeland A."/>
            <person name="Cheng J.F."/>
            <person name="Lucas S."/>
            <person name="Tapia R."/>
            <person name="Goodwin L."/>
            <person name="Pitluck S."/>
            <person name="Ivanova N."/>
            <person name="Pagani I."/>
            <person name="Mavromatis K."/>
            <person name="Ovchinnikova G."/>
            <person name="Pati A."/>
            <person name="Chen A."/>
            <person name="Palaniappan K."/>
            <person name="Hauser L."/>
            <person name="Chang Y.J."/>
            <person name="Jeffries C.D."/>
            <person name="Detter J.C."/>
            <person name="Han C."/>
            <person name="Rohde M."/>
            <person name="Brambilla E."/>
            <person name="Goker M."/>
            <person name="Woyke T."/>
            <person name="Bristow J."/>
            <person name="Eisen J.A."/>
            <person name="Markowitz V."/>
            <person name="Hugenholtz P."/>
            <person name="Kyrpides N.C."/>
            <person name="Klenk H.P."/>
            <person name="Land M."/>
        </authorList>
    </citation>
    <scope>NUCLEOTIDE SEQUENCE [LARGE SCALE GENOMIC DNA]</scope>
    <source>
        <strain evidence="13">ATCC 33931 / DSM 2075 / LMG 7858 / VKM B-1802 / 2st14</strain>
    </source>
</reference>
<comment type="similarity">
    <text evidence="1 8 9 10">Belongs to the TRAFAC class TrmE-Era-EngA-EngB-Septin-like GTPase superfamily. EngA (Der) GTPase family.</text>
</comment>
<dbReference type="Pfam" id="PF14714">
    <property type="entry name" value="KH_dom-like"/>
    <property type="match status" value="1"/>
</dbReference>
<keyword evidence="6 8" id="KW-0342">GTP-binding</keyword>
<dbReference type="KEGG" id="dbr:Deba_0810"/>
<dbReference type="InterPro" id="IPR027417">
    <property type="entry name" value="P-loop_NTPase"/>
</dbReference>
<evidence type="ECO:0000256" key="2">
    <source>
        <dbReference type="ARBA" id="ARBA00020953"/>
    </source>
</evidence>
<evidence type="ECO:0000256" key="9">
    <source>
        <dbReference type="PROSITE-ProRule" id="PRU01049"/>
    </source>
</evidence>
<feature type="binding site" evidence="8">
    <location>
        <begin position="9"/>
        <end position="16"/>
    </location>
    <ligand>
        <name>GTP</name>
        <dbReference type="ChEBI" id="CHEBI:37565"/>
        <label>1</label>
    </ligand>
</feature>
<dbReference type="CDD" id="cd01895">
    <property type="entry name" value="EngA2"/>
    <property type="match status" value="1"/>
</dbReference>
<dbReference type="GO" id="GO:0043022">
    <property type="term" value="F:ribosome binding"/>
    <property type="evidence" value="ECO:0007669"/>
    <property type="project" value="TreeGrafter"/>
</dbReference>
<organism evidence="12 13">
    <name type="scientific">Desulfarculus baarsii (strain ATCC 33931 / DSM 2075 / LMG 7858 / VKM B-1802 / 2st14)</name>
    <dbReference type="NCBI Taxonomy" id="644282"/>
    <lineage>
        <taxon>Bacteria</taxon>
        <taxon>Pseudomonadati</taxon>
        <taxon>Thermodesulfobacteriota</taxon>
        <taxon>Desulfarculia</taxon>
        <taxon>Desulfarculales</taxon>
        <taxon>Desulfarculaceae</taxon>
        <taxon>Desulfarculus</taxon>
    </lineage>
</organism>
<gene>
    <name evidence="8" type="primary">der</name>
    <name evidence="12" type="ordered locus">Deba_0810</name>
</gene>
<dbReference type="PRINTS" id="PR00326">
    <property type="entry name" value="GTP1OBG"/>
</dbReference>
<keyword evidence="5 8" id="KW-0547">Nucleotide-binding</keyword>
<dbReference type="Pfam" id="PF01926">
    <property type="entry name" value="MMR_HSR1"/>
    <property type="match status" value="2"/>
</dbReference>
<dbReference type="STRING" id="644282.Deba_0810"/>
<dbReference type="InterPro" id="IPR005225">
    <property type="entry name" value="Small_GTP-bd"/>
</dbReference>
<dbReference type="RefSeq" id="WP_013257636.1">
    <property type="nucleotide sequence ID" value="NC_014365.1"/>
</dbReference>
<evidence type="ECO:0000256" key="3">
    <source>
        <dbReference type="ARBA" id="ARBA00022517"/>
    </source>
</evidence>
<dbReference type="CDD" id="cd01894">
    <property type="entry name" value="EngA1"/>
    <property type="match status" value="1"/>
</dbReference>
<dbReference type="GO" id="GO:0005525">
    <property type="term" value="F:GTP binding"/>
    <property type="evidence" value="ECO:0007669"/>
    <property type="project" value="UniProtKB-UniRule"/>
</dbReference>
<dbReference type="FunFam" id="3.30.300.20:FF:000004">
    <property type="entry name" value="GTPase Der"/>
    <property type="match status" value="1"/>
</dbReference>
<comment type="subunit">
    <text evidence="8">Associates with the 50S ribosomal subunit.</text>
</comment>
<protein>
    <recommendedName>
        <fullName evidence="2 8">GTPase Der</fullName>
    </recommendedName>
    <alternativeName>
        <fullName evidence="7 8">GTP-binding protein EngA</fullName>
    </alternativeName>
</protein>
<evidence type="ECO:0000256" key="4">
    <source>
        <dbReference type="ARBA" id="ARBA00022737"/>
    </source>
</evidence>
<dbReference type="InterPro" id="IPR032859">
    <property type="entry name" value="KH_dom-like"/>
</dbReference>
<dbReference type="InterPro" id="IPR016484">
    <property type="entry name" value="GTPase_Der"/>
</dbReference>
<feature type="domain" description="EngA-type G" evidence="11">
    <location>
        <begin position="3"/>
        <end position="167"/>
    </location>
</feature>
<dbReference type="InterPro" id="IPR006073">
    <property type="entry name" value="GTP-bd"/>
</dbReference>